<feature type="region of interest" description="Disordered" evidence="16">
    <location>
        <begin position="274"/>
        <end position="344"/>
    </location>
</feature>
<name>A0A5C7HSG7_9ROSI</name>
<dbReference type="Gene3D" id="3.90.1150.220">
    <property type="match status" value="1"/>
</dbReference>
<evidence type="ECO:0000256" key="1">
    <source>
        <dbReference type="ARBA" id="ARBA00000900"/>
    </source>
</evidence>
<feature type="domain" description="Non-structural maintenance of chromosomes element 1 RING C4HC3-type" evidence="17">
    <location>
        <begin position="226"/>
        <end position="263"/>
    </location>
</feature>
<evidence type="ECO:0000313" key="19">
    <source>
        <dbReference type="Proteomes" id="UP000323000"/>
    </source>
</evidence>
<dbReference type="GO" id="GO:0008270">
    <property type="term" value="F:zinc ion binding"/>
    <property type="evidence" value="ECO:0007669"/>
    <property type="project" value="UniProtKB-KW"/>
</dbReference>
<dbReference type="InterPro" id="IPR014857">
    <property type="entry name" value="Nse1_RING_C4HC3-type"/>
</dbReference>
<evidence type="ECO:0000256" key="2">
    <source>
        <dbReference type="ARBA" id="ARBA00004123"/>
    </source>
</evidence>
<evidence type="ECO:0000256" key="12">
    <source>
        <dbReference type="ARBA" id="ARBA00023172"/>
    </source>
</evidence>
<dbReference type="GO" id="GO:0005634">
    <property type="term" value="C:nucleus"/>
    <property type="evidence" value="ECO:0007669"/>
    <property type="project" value="UniProtKB-SubCell"/>
</dbReference>
<evidence type="ECO:0000259" key="17">
    <source>
        <dbReference type="Pfam" id="PF08746"/>
    </source>
</evidence>
<evidence type="ECO:0000256" key="15">
    <source>
        <dbReference type="RuleBase" id="RU368018"/>
    </source>
</evidence>
<comment type="caution">
    <text evidence="18">The sequence shown here is derived from an EMBL/GenBank/DDBJ whole genome shotgun (WGS) entry which is preliminary data.</text>
</comment>
<keyword evidence="9 15" id="KW-0863">Zinc-finger</keyword>
<dbReference type="InterPro" id="IPR013083">
    <property type="entry name" value="Znf_RING/FYVE/PHD"/>
</dbReference>
<evidence type="ECO:0000256" key="4">
    <source>
        <dbReference type="ARBA" id="ARBA00012483"/>
    </source>
</evidence>
<dbReference type="PANTHER" id="PTHR20973:SF0">
    <property type="entry name" value="NON-STRUCTURAL MAINTENANCE OF CHROMOSOMES ELEMENT 1 HOMOLOG"/>
    <property type="match status" value="1"/>
</dbReference>
<dbReference type="AlphaFoldDB" id="A0A5C7HSG7"/>
<reference evidence="19" key="1">
    <citation type="journal article" date="2019" name="Gigascience">
        <title>De novo genome assembly of the endangered Acer yangbiense, a plant species with extremely small populations endemic to Yunnan Province, China.</title>
        <authorList>
            <person name="Yang J."/>
            <person name="Wariss H.M."/>
            <person name="Tao L."/>
            <person name="Zhang R."/>
            <person name="Yun Q."/>
            <person name="Hollingsworth P."/>
            <person name="Dao Z."/>
            <person name="Luo G."/>
            <person name="Guo H."/>
            <person name="Ma Y."/>
            <person name="Sun W."/>
        </authorList>
    </citation>
    <scope>NUCLEOTIDE SEQUENCE [LARGE SCALE GENOMIC DNA]</scope>
    <source>
        <strain evidence="19">cv. Malutang</strain>
    </source>
</reference>
<keyword evidence="8 15" id="KW-0227">DNA damage</keyword>
<dbReference type="PANTHER" id="PTHR20973">
    <property type="entry name" value="NON-SMC ELEMENT 1-RELATED"/>
    <property type="match status" value="1"/>
</dbReference>
<proteinExistence type="inferred from homology"/>
<evidence type="ECO:0000256" key="9">
    <source>
        <dbReference type="ARBA" id="ARBA00022771"/>
    </source>
</evidence>
<comment type="subunit">
    <text evidence="15">Component of the Smc5-Smc6 complex.</text>
</comment>
<evidence type="ECO:0000256" key="3">
    <source>
        <dbReference type="ARBA" id="ARBA00010258"/>
    </source>
</evidence>
<dbReference type="Pfam" id="PF08746">
    <property type="entry name" value="zf-RING-like"/>
    <property type="match status" value="1"/>
</dbReference>
<evidence type="ECO:0000256" key="10">
    <source>
        <dbReference type="ARBA" id="ARBA00022786"/>
    </source>
</evidence>
<evidence type="ECO:0000256" key="14">
    <source>
        <dbReference type="ARBA" id="ARBA00023242"/>
    </source>
</evidence>
<dbReference type="EC" id="2.3.2.27" evidence="4 15"/>
<evidence type="ECO:0000256" key="13">
    <source>
        <dbReference type="ARBA" id="ARBA00023204"/>
    </source>
</evidence>
<dbReference type="Gene3D" id="3.30.40.10">
    <property type="entry name" value="Zinc/RING finger domain, C3HC4 (zinc finger)"/>
    <property type="match status" value="1"/>
</dbReference>
<dbReference type="Gene3D" id="1.10.10.10">
    <property type="entry name" value="Winged helix-like DNA-binding domain superfamily/Winged helix DNA-binding domain"/>
    <property type="match status" value="1"/>
</dbReference>
<feature type="compositionally biased region" description="Polar residues" evidence="16">
    <location>
        <begin position="283"/>
        <end position="300"/>
    </location>
</feature>
<dbReference type="InterPro" id="IPR011513">
    <property type="entry name" value="Nse1"/>
</dbReference>
<comment type="similarity">
    <text evidence="3 15">Belongs to the NSE1 family.</text>
</comment>
<dbReference type="Pfam" id="PF07574">
    <property type="entry name" value="SMC_Nse1"/>
    <property type="match status" value="1"/>
</dbReference>
<evidence type="ECO:0000256" key="16">
    <source>
        <dbReference type="SAM" id="MobiDB-lite"/>
    </source>
</evidence>
<keyword evidence="7 15" id="KW-0479">Metal-binding</keyword>
<keyword evidence="14 15" id="KW-0539">Nucleus</keyword>
<protein>
    <recommendedName>
        <fullName evidence="5 15">Non-structural maintenance of chromosomes element 1 homolog</fullName>
        <ecNumber evidence="4 15">2.3.2.27</ecNumber>
    </recommendedName>
</protein>
<organism evidence="18 19">
    <name type="scientific">Acer yangbiense</name>
    <dbReference type="NCBI Taxonomy" id="1000413"/>
    <lineage>
        <taxon>Eukaryota</taxon>
        <taxon>Viridiplantae</taxon>
        <taxon>Streptophyta</taxon>
        <taxon>Embryophyta</taxon>
        <taxon>Tracheophyta</taxon>
        <taxon>Spermatophyta</taxon>
        <taxon>Magnoliopsida</taxon>
        <taxon>eudicotyledons</taxon>
        <taxon>Gunneridae</taxon>
        <taxon>Pentapetalae</taxon>
        <taxon>rosids</taxon>
        <taxon>malvids</taxon>
        <taxon>Sapindales</taxon>
        <taxon>Sapindaceae</taxon>
        <taxon>Hippocastanoideae</taxon>
        <taxon>Acereae</taxon>
        <taxon>Acer</taxon>
    </lineage>
</organism>
<evidence type="ECO:0000256" key="6">
    <source>
        <dbReference type="ARBA" id="ARBA00022679"/>
    </source>
</evidence>
<keyword evidence="6 15" id="KW-0808">Transferase</keyword>
<dbReference type="FunFam" id="3.90.1150.220:FF:000002">
    <property type="entry name" value="Non-structural maintenance of chromosomes element 1"/>
    <property type="match status" value="1"/>
</dbReference>
<evidence type="ECO:0000256" key="5">
    <source>
        <dbReference type="ARBA" id="ARBA00019422"/>
    </source>
</evidence>
<keyword evidence="11 15" id="KW-0862">Zinc</keyword>
<accession>A0A5C7HSG7</accession>
<evidence type="ECO:0000256" key="7">
    <source>
        <dbReference type="ARBA" id="ARBA00022723"/>
    </source>
</evidence>
<dbReference type="Proteomes" id="UP000323000">
    <property type="component" value="Chromosome 6"/>
</dbReference>
<comment type="subcellular location">
    <subcellularLocation>
        <location evidence="2 15">Nucleus</location>
    </subcellularLocation>
</comment>
<gene>
    <name evidence="18" type="ORF">EZV62_014590</name>
</gene>
<keyword evidence="19" id="KW-1185">Reference proteome</keyword>
<comment type="catalytic activity">
    <reaction evidence="1 15">
        <text>S-ubiquitinyl-[E2 ubiquitin-conjugating enzyme]-L-cysteine + [acceptor protein]-L-lysine = [E2 ubiquitin-conjugating enzyme]-L-cysteine + N(6)-ubiquitinyl-[acceptor protein]-L-lysine.</text>
        <dbReference type="EC" id="2.3.2.27"/>
    </reaction>
</comment>
<dbReference type="GO" id="GO:0061630">
    <property type="term" value="F:ubiquitin protein ligase activity"/>
    <property type="evidence" value="ECO:0007669"/>
    <property type="project" value="UniProtKB-EC"/>
</dbReference>
<dbReference type="OrthoDB" id="185455at2759"/>
<keyword evidence="10 15" id="KW-0833">Ubl conjugation pathway</keyword>
<sequence length="344" mass="38563">MPPLNWRHHTLIQALLNRGPLKDKDFHSIFSGVTGKNPGSHQELFNDYLLKINRELSSFQFELRACRDQYDGNVWYGVVNNVADEQSKLGTKYSVPQIAFYKAIIEAIAHGEMAQGSISNIDALNIRLENQILAGMGSESQDGPLQIPAAIRNFTMSQKEKTLDELMQDKWLCLTPDGNIGLGVRSCLDLRSWFRSSDIPSCEVCNEAAVKVILNCFSAILVDLENLLTFGDLCQNKGCVARIHHYCLKKFFQKRGEILCPRCDKQWQNQLPKAEALEEEEPNGTNQSQPPTGRIRSQPTAGRERKRPRANGGDDSVTVACSSSQASQPVSDLRRITRSSARQR</sequence>
<evidence type="ECO:0000256" key="11">
    <source>
        <dbReference type="ARBA" id="ARBA00022833"/>
    </source>
</evidence>
<evidence type="ECO:0000313" key="18">
    <source>
        <dbReference type="EMBL" id="TXG60017.1"/>
    </source>
</evidence>
<dbReference type="GO" id="GO:0000724">
    <property type="term" value="P:double-strand break repair via homologous recombination"/>
    <property type="evidence" value="ECO:0007669"/>
    <property type="project" value="TreeGrafter"/>
</dbReference>
<keyword evidence="13 15" id="KW-0234">DNA repair</keyword>
<dbReference type="EMBL" id="VAHF01000006">
    <property type="protein sequence ID" value="TXG60017.1"/>
    <property type="molecule type" value="Genomic_DNA"/>
</dbReference>
<dbReference type="GO" id="GO:0030915">
    <property type="term" value="C:Smc5-Smc6 complex"/>
    <property type="evidence" value="ECO:0007669"/>
    <property type="project" value="UniProtKB-UniRule"/>
</dbReference>
<feature type="compositionally biased region" description="Polar residues" evidence="16">
    <location>
        <begin position="319"/>
        <end position="330"/>
    </location>
</feature>
<evidence type="ECO:0000256" key="8">
    <source>
        <dbReference type="ARBA" id="ARBA00022763"/>
    </source>
</evidence>
<keyword evidence="12 15" id="KW-0233">DNA recombination</keyword>
<dbReference type="InterPro" id="IPR036388">
    <property type="entry name" value="WH-like_DNA-bd_sf"/>
</dbReference>